<evidence type="ECO:0000313" key="1">
    <source>
        <dbReference type="EMBL" id="KEK20751.1"/>
    </source>
</evidence>
<dbReference type="EMBL" id="JOTN01000003">
    <property type="protein sequence ID" value="KEK20751.1"/>
    <property type="molecule type" value="Genomic_DNA"/>
</dbReference>
<evidence type="ECO:0000313" key="2">
    <source>
        <dbReference type="Proteomes" id="UP000027822"/>
    </source>
</evidence>
<sequence length="292" mass="32965">MHILLGHNDYTNEKYEFNQHDLQADCENCFGLCCIALPFAASADFAVNKDAGTPCTNLQSDFRCSIHGNLRDNGFKGCTVFECFGAGQKVSQLTFKGVDWREQPKQAKKMFDVFPVMIQLHEMLSYLAEAIMLKATKPIYKDLLLTLEETEKLSNLDSDALIKLDIPLHRAHVNMLLLQTSELVWKELQQQHKNTKKEKRTDKQRANLFGKNLRNANFRGANLRGAYLIAADLRNADLRNVDFIGTDLRDANLSGADLTGSIFLTQIQVNSAKGDIHTKLPTSLIHPSHWTK</sequence>
<accession>A0A073K2F9</accession>
<dbReference type="STRING" id="574376.BAMA_15220"/>
<dbReference type="eggNOG" id="COG1357">
    <property type="taxonomic scope" value="Bacteria"/>
</dbReference>
<gene>
    <name evidence="1" type="ORF">BAMA_15220</name>
</gene>
<dbReference type="PANTHER" id="PTHR14136">
    <property type="entry name" value="BTB_POZ DOMAIN-CONTAINING PROTEIN KCTD9"/>
    <property type="match status" value="1"/>
</dbReference>
<comment type="caution">
    <text evidence="1">The sequence shown here is derived from an EMBL/GenBank/DDBJ whole genome shotgun (WGS) entry which is preliminary data.</text>
</comment>
<dbReference type="PANTHER" id="PTHR14136:SF37">
    <property type="entry name" value="PENTAPEPTIDE REPEAT-CONTAINING PROTEIN"/>
    <property type="match status" value="1"/>
</dbReference>
<keyword evidence="2" id="KW-1185">Reference proteome</keyword>
<protein>
    <recommendedName>
        <fullName evidence="3">Oxetanocin A resistance protein</fullName>
    </recommendedName>
</protein>
<name>A0A073K2F9_9BACI</name>
<dbReference type="Proteomes" id="UP000027822">
    <property type="component" value="Unassembled WGS sequence"/>
</dbReference>
<dbReference type="Pfam" id="PF00805">
    <property type="entry name" value="Pentapeptide"/>
    <property type="match status" value="1"/>
</dbReference>
<evidence type="ECO:0008006" key="3">
    <source>
        <dbReference type="Google" id="ProtNLM"/>
    </source>
</evidence>
<organism evidence="1 2">
    <name type="scientific">Bacillus manliponensis</name>
    <dbReference type="NCBI Taxonomy" id="574376"/>
    <lineage>
        <taxon>Bacteria</taxon>
        <taxon>Bacillati</taxon>
        <taxon>Bacillota</taxon>
        <taxon>Bacilli</taxon>
        <taxon>Bacillales</taxon>
        <taxon>Bacillaceae</taxon>
        <taxon>Bacillus</taxon>
        <taxon>Bacillus cereus group</taxon>
    </lineage>
</organism>
<dbReference type="Gene3D" id="2.160.20.80">
    <property type="entry name" value="E3 ubiquitin-protein ligase SopA"/>
    <property type="match status" value="1"/>
</dbReference>
<proteinExistence type="predicted"/>
<reference evidence="1 2" key="1">
    <citation type="submission" date="2014-06" db="EMBL/GenBank/DDBJ databases">
        <title>Draft genome sequence of Bacillus manliponensis JCM 15802 (MCCC 1A00708).</title>
        <authorList>
            <person name="Lai Q."/>
            <person name="Liu Y."/>
            <person name="Shao Z."/>
        </authorList>
    </citation>
    <scope>NUCLEOTIDE SEQUENCE [LARGE SCALE GENOMIC DNA]</scope>
    <source>
        <strain evidence="1 2">JCM 15802</strain>
    </source>
</reference>
<dbReference type="SUPFAM" id="SSF141571">
    <property type="entry name" value="Pentapeptide repeat-like"/>
    <property type="match status" value="1"/>
</dbReference>
<dbReference type="InterPro" id="IPR051082">
    <property type="entry name" value="Pentapeptide-BTB/POZ_domain"/>
</dbReference>
<dbReference type="AlphaFoldDB" id="A0A073K2F9"/>
<dbReference type="InterPro" id="IPR001646">
    <property type="entry name" value="5peptide_repeat"/>
</dbReference>